<dbReference type="CDD" id="cd00093">
    <property type="entry name" value="HTH_XRE"/>
    <property type="match status" value="1"/>
</dbReference>
<name>A0A4R8LD48_9BACL</name>
<dbReference type="SUPFAM" id="SSF47413">
    <property type="entry name" value="lambda repressor-like DNA-binding domains"/>
    <property type="match status" value="1"/>
</dbReference>
<sequence length="69" mass="8001">MNSVVERIEKLRASRGVMKRQISLVCGKDASWYSKILSGERRLNIDDLEKISEYFGVHPCYFFSSIVDE</sequence>
<dbReference type="SMART" id="SM00530">
    <property type="entry name" value="HTH_XRE"/>
    <property type="match status" value="1"/>
</dbReference>
<dbReference type="Pfam" id="PF01381">
    <property type="entry name" value="HTH_3"/>
    <property type="match status" value="1"/>
</dbReference>
<evidence type="ECO:0000259" key="1">
    <source>
        <dbReference type="PROSITE" id="PS50943"/>
    </source>
</evidence>
<dbReference type="GO" id="GO:0003677">
    <property type="term" value="F:DNA binding"/>
    <property type="evidence" value="ECO:0007669"/>
    <property type="project" value="InterPro"/>
</dbReference>
<accession>A0A4R8LD48</accession>
<dbReference type="Gene3D" id="1.10.260.40">
    <property type="entry name" value="lambda repressor-like DNA-binding domains"/>
    <property type="match status" value="1"/>
</dbReference>
<dbReference type="RefSeq" id="WP_134161060.1">
    <property type="nucleotide sequence ID" value="NZ_BSUS01000004.1"/>
</dbReference>
<dbReference type="InterPro" id="IPR001387">
    <property type="entry name" value="Cro/C1-type_HTH"/>
</dbReference>
<gene>
    <name evidence="2" type="ORF">C7445_12014</name>
</gene>
<protein>
    <submittedName>
        <fullName evidence="2">Helix-turn-helix protein</fullName>
    </submittedName>
</protein>
<dbReference type="Proteomes" id="UP000294581">
    <property type="component" value="Unassembled WGS sequence"/>
</dbReference>
<dbReference type="PROSITE" id="PS50943">
    <property type="entry name" value="HTH_CROC1"/>
    <property type="match status" value="1"/>
</dbReference>
<reference evidence="2 3" key="1">
    <citation type="submission" date="2019-03" db="EMBL/GenBank/DDBJ databases">
        <title>Genomic Encyclopedia of Type Strains, Phase IV (KMG-IV): sequencing the most valuable type-strain genomes for metagenomic binning, comparative biology and taxonomic classification.</title>
        <authorList>
            <person name="Goeker M."/>
        </authorList>
    </citation>
    <scope>NUCLEOTIDE SEQUENCE [LARGE SCALE GENOMIC DNA]</scope>
    <source>
        <strain evidence="2 3">DSM 17974</strain>
    </source>
</reference>
<feature type="domain" description="HTH cro/C1-type" evidence="1">
    <location>
        <begin position="8"/>
        <end position="62"/>
    </location>
</feature>
<keyword evidence="3" id="KW-1185">Reference proteome</keyword>
<evidence type="ECO:0000313" key="3">
    <source>
        <dbReference type="Proteomes" id="UP000294581"/>
    </source>
</evidence>
<proteinExistence type="predicted"/>
<evidence type="ECO:0000313" key="2">
    <source>
        <dbReference type="EMBL" id="TDY40485.1"/>
    </source>
</evidence>
<dbReference type="InterPro" id="IPR010982">
    <property type="entry name" value="Lambda_DNA-bd_dom_sf"/>
</dbReference>
<dbReference type="EMBL" id="SORF01000020">
    <property type="protein sequence ID" value="TDY40485.1"/>
    <property type="molecule type" value="Genomic_DNA"/>
</dbReference>
<organism evidence="2 3">
    <name type="scientific">Alicyclobacillus sacchari</name>
    <dbReference type="NCBI Taxonomy" id="392010"/>
    <lineage>
        <taxon>Bacteria</taxon>
        <taxon>Bacillati</taxon>
        <taxon>Bacillota</taxon>
        <taxon>Bacilli</taxon>
        <taxon>Bacillales</taxon>
        <taxon>Alicyclobacillaceae</taxon>
        <taxon>Alicyclobacillus</taxon>
    </lineage>
</organism>
<comment type="caution">
    <text evidence="2">The sequence shown here is derived from an EMBL/GenBank/DDBJ whole genome shotgun (WGS) entry which is preliminary data.</text>
</comment>
<dbReference type="OrthoDB" id="9814553at2"/>
<dbReference type="AlphaFoldDB" id="A0A4R8LD48"/>